<comment type="similarity">
    <text evidence="3">Belongs to the FliM family.</text>
</comment>
<evidence type="ECO:0000256" key="7">
    <source>
        <dbReference type="ARBA" id="ARBA00022779"/>
    </source>
</evidence>
<evidence type="ECO:0000256" key="4">
    <source>
        <dbReference type="ARBA" id="ARBA00021898"/>
    </source>
</evidence>
<dbReference type="Gene3D" id="3.40.1550.10">
    <property type="entry name" value="CheC-like"/>
    <property type="match status" value="1"/>
</dbReference>
<evidence type="ECO:0000256" key="1">
    <source>
        <dbReference type="ARBA" id="ARBA00004117"/>
    </source>
</evidence>
<dbReference type="GO" id="GO:0005886">
    <property type="term" value="C:plasma membrane"/>
    <property type="evidence" value="ECO:0007669"/>
    <property type="project" value="UniProtKB-SubCell"/>
</dbReference>
<organism evidence="12 13">
    <name type="scientific">Thermacetogenium phaeum</name>
    <dbReference type="NCBI Taxonomy" id="85874"/>
    <lineage>
        <taxon>Bacteria</taxon>
        <taxon>Bacillati</taxon>
        <taxon>Bacillota</taxon>
        <taxon>Clostridia</taxon>
        <taxon>Thermoanaerobacterales</taxon>
        <taxon>Thermoanaerobacteraceae</taxon>
        <taxon>Thermacetogenium</taxon>
    </lineage>
</organism>
<evidence type="ECO:0000313" key="13">
    <source>
        <dbReference type="Proteomes" id="UP000053326"/>
    </source>
</evidence>
<dbReference type="GO" id="GO:0003774">
    <property type="term" value="F:cytoskeletal motor activity"/>
    <property type="evidence" value="ECO:0007669"/>
    <property type="project" value="InterPro"/>
</dbReference>
<dbReference type="EMBL" id="LGFO01000148">
    <property type="protein sequence ID" value="KUK36174.1"/>
    <property type="molecule type" value="Genomic_DNA"/>
</dbReference>
<dbReference type="InterPro" id="IPR001543">
    <property type="entry name" value="FliN-like_C"/>
</dbReference>
<reference evidence="13" key="1">
    <citation type="journal article" date="2015" name="MBio">
        <title>Genome-Resolved Metagenomic Analysis Reveals Roles for Candidate Phyla and Other Microbial Community Members in Biogeochemical Transformations in Oil Reservoirs.</title>
        <authorList>
            <person name="Hu P."/>
            <person name="Tom L."/>
            <person name="Singh A."/>
            <person name="Thomas B.C."/>
            <person name="Baker B.J."/>
            <person name="Piceno Y.M."/>
            <person name="Andersen G.L."/>
            <person name="Banfield J.F."/>
        </authorList>
    </citation>
    <scope>NUCLEOTIDE SEQUENCE [LARGE SCALE GENOMIC DNA]</scope>
</reference>
<keyword evidence="7" id="KW-0283">Flagellar rotation</keyword>
<dbReference type="Pfam" id="PF02154">
    <property type="entry name" value="FliM"/>
    <property type="match status" value="1"/>
</dbReference>
<dbReference type="SUPFAM" id="SSF101801">
    <property type="entry name" value="Surface presentation of antigens (SPOA)"/>
    <property type="match status" value="1"/>
</dbReference>
<feature type="domain" description="Flagellar motor switch protein FliN-like C-terminal" evidence="11">
    <location>
        <begin position="253"/>
        <end position="324"/>
    </location>
</feature>
<keyword evidence="8" id="KW-0472">Membrane</keyword>
<dbReference type="NCBIfam" id="TIGR01397">
    <property type="entry name" value="fliM_switch"/>
    <property type="match status" value="1"/>
</dbReference>
<comment type="caution">
    <text evidence="12">The sequence shown here is derived from an EMBL/GenBank/DDBJ whole genome shotgun (WGS) entry which is preliminary data.</text>
</comment>
<protein>
    <recommendedName>
        <fullName evidence="4 10">Flagellar motor switch protein FliM</fullName>
    </recommendedName>
</protein>
<proteinExistence type="inferred from homology"/>
<dbReference type="SUPFAM" id="SSF103039">
    <property type="entry name" value="CheC-like"/>
    <property type="match status" value="1"/>
</dbReference>
<dbReference type="AlphaFoldDB" id="A0A124FK57"/>
<dbReference type="PATRIC" id="fig|85874.4.peg.533"/>
<keyword evidence="9" id="KW-0975">Bacterial flagellum</keyword>
<keyword evidence="12" id="KW-0966">Cell projection</keyword>
<dbReference type="GO" id="GO:0050918">
    <property type="term" value="P:positive chemotaxis"/>
    <property type="evidence" value="ECO:0007669"/>
    <property type="project" value="TreeGrafter"/>
</dbReference>
<keyword evidence="6" id="KW-0145">Chemotaxis</keyword>
<keyword evidence="12" id="KW-0282">Flagellum</keyword>
<dbReference type="InterPro" id="IPR001689">
    <property type="entry name" value="Flag_FliM"/>
</dbReference>
<gene>
    <name evidence="12" type="ORF">XD66_1116</name>
</gene>
<comment type="subcellular location">
    <subcellularLocation>
        <location evidence="1">Bacterial flagellum basal body</location>
    </subcellularLocation>
    <subcellularLocation>
        <location evidence="2">Cell membrane</location>
        <topology evidence="2">Peripheral membrane protein</topology>
    </subcellularLocation>
</comment>
<evidence type="ECO:0000256" key="8">
    <source>
        <dbReference type="ARBA" id="ARBA00023136"/>
    </source>
</evidence>
<dbReference type="CDD" id="cd17908">
    <property type="entry name" value="FliM"/>
    <property type="match status" value="1"/>
</dbReference>
<evidence type="ECO:0000256" key="9">
    <source>
        <dbReference type="ARBA" id="ARBA00023143"/>
    </source>
</evidence>
<keyword evidence="5" id="KW-1003">Cell membrane</keyword>
<evidence type="ECO:0000256" key="2">
    <source>
        <dbReference type="ARBA" id="ARBA00004202"/>
    </source>
</evidence>
<dbReference type="InterPro" id="IPR028976">
    <property type="entry name" value="CheC-like_sf"/>
</dbReference>
<evidence type="ECO:0000256" key="10">
    <source>
        <dbReference type="NCBIfam" id="TIGR01397"/>
    </source>
</evidence>
<dbReference type="PANTHER" id="PTHR30034:SF6">
    <property type="entry name" value="YOP PROTEINS TRANSLOCATION PROTEIN Q"/>
    <property type="match status" value="1"/>
</dbReference>
<evidence type="ECO:0000259" key="11">
    <source>
        <dbReference type="Pfam" id="PF01052"/>
    </source>
</evidence>
<dbReference type="Gene3D" id="2.30.330.10">
    <property type="entry name" value="SpoA-like"/>
    <property type="match status" value="1"/>
</dbReference>
<evidence type="ECO:0000256" key="3">
    <source>
        <dbReference type="ARBA" id="ARBA00011049"/>
    </source>
</evidence>
<dbReference type="GO" id="GO:0009425">
    <property type="term" value="C:bacterial-type flagellum basal body"/>
    <property type="evidence" value="ECO:0007669"/>
    <property type="project" value="UniProtKB-SubCell"/>
</dbReference>
<evidence type="ECO:0000256" key="5">
    <source>
        <dbReference type="ARBA" id="ARBA00022475"/>
    </source>
</evidence>
<keyword evidence="12" id="KW-0969">Cilium</keyword>
<dbReference type="PANTHER" id="PTHR30034">
    <property type="entry name" value="FLAGELLAR MOTOR SWITCH PROTEIN FLIM"/>
    <property type="match status" value="1"/>
</dbReference>
<evidence type="ECO:0000256" key="6">
    <source>
        <dbReference type="ARBA" id="ARBA00022500"/>
    </source>
</evidence>
<name>A0A124FK57_9THEO</name>
<accession>A0A124FK57</accession>
<dbReference type="InterPro" id="IPR036429">
    <property type="entry name" value="SpoA-like_sf"/>
</dbReference>
<dbReference type="Pfam" id="PF01052">
    <property type="entry name" value="FliMN_C"/>
    <property type="match status" value="1"/>
</dbReference>
<sequence length="333" mass="37738">MAEILSQDEIDKLLAALTSGEVNPDELKEEEKTKRVRTYDFRRPNKFSKEQINSFEIIYDNFARTVATFFSAQLRISVQVSVISVEQLTYEEFVRSLPDPSVLVVFSMNPLQGNGILEMQSSVVFSIIERLFGGYGGFIVGNRALTEIERTIVGRVSQQMLDIFREVWATNITEINPQVELIESNPQFAQIVSPSEMVILISLATKIGRTEGITHFCLPYIVLEPVLDRLSAHYWFAKDIKGEDPEQRRFLQQQIESTSIPIRVVLGRTSITVQDLLAIQVGDVVPVDRRIDHDIDVYIGNRKKFVARPGRRSNRLAVQITGFVGKEGCSIEL</sequence>
<dbReference type="GO" id="GO:0071978">
    <property type="term" value="P:bacterial-type flagellum-dependent swarming motility"/>
    <property type="evidence" value="ECO:0007669"/>
    <property type="project" value="TreeGrafter"/>
</dbReference>
<dbReference type="PIRSF" id="PIRSF002888">
    <property type="entry name" value="FliM"/>
    <property type="match status" value="1"/>
</dbReference>
<evidence type="ECO:0000313" key="12">
    <source>
        <dbReference type="EMBL" id="KUK36174.1"/>
    </source>
</evidence>
<dbReference type="PRINTS" id="PR00955">
    <property type="entry name" value="FLGMOTORFLIM"/>
</dbReference>
<dbReference type="Proteomes" id="UP000053326">
    <property type="component" value="Unassembled WGS sequence"/>
</dbReference>